<dbReference type="EMBL" id="BART01006248">
    <property type="protein sequence ID" value="GAG60091.1"/>
    <property type="molecule type" value="Genomic_DNA"/>
</dbReference>
<protein>
    <submittedName>
        <fullName evidence="1">Uncharacterized protein</fullName>
    </submittedName>
</protein>
<proteinExistence type="predicted"/>
<accession>X1AJE0</accession>
<name>X1AJE0_9ZZZZ</name>
<comment type="caution">
    <text evidence="1">The sequence shown here is derived from an EMBL/GenBank/DDBJ whole genome shotgun (WGS) entry which is preliminary data.</text>
</comment>
<reference evidence="1" key="1">
    <citation type="journal article" date="2014" name="Front. Microbiol.">
        <title>High frequency of phylogenetically diverse reductive dehalogenase-homologous genes in deep subseafloor sedimentary metagenomes.</title>
        <authorList>
            <person name="Kawai M."/>
            <person name="Futagami T."/>
            <person name="Toyoda A."/>
            <person name="Takaki Y."/>
            <person name="Nishi S."/>
            <person name="Hori S."/>
            <person name="Arai W."/>
            <person name="Tsubouchi T."/>
            <person name="Morono Y."/>
            <person name="Uchiyama I."/>
            <person name="Ito T."/>
            <person name="Fujiyama A."/>
            <person name="Inagaki F."/>
            <person name="Takami H."/>
        </authorList>
    </citation>
    <scope>NUCLEOTIDE SEQUENCE</scope>
    <source>
        <strain evidence="1">Expedition CK06-06</strain>
    </source>
</reference>
<sequence length="152" mass="16111">MKVGSPLAVPVAPIEEVSVTQSVVGRTMRIAGTGSGTDWDCTIQESNALSGSGYICVAFNDTIGNQNLNASFCAEVIVDTCSCPGIDTNWEINMGDYCNITTDCDIGTGILNFTGVGTTRCNATINQGTFRPPINESQLLEVLEDCYINITV</sequence>
<dbReference type="AlphaFoldDB" id="X1AJE0"/>
<gene>
    <name evidence="1" type="ORF">S01H4_14236</name>
</gene>
<evidence type="ECO:0000313" key="1">
    <source>
        <dbReference type="EMBL" id="GAG60091.1"/>
    </source>
</evidence>
<organism evidence="1">
    <name type="scientific">marine sediment metagenome</name>
    <dbReference type="NCBI Taxonomy" id="412755"/>
    <lineage>
        <taxon>unclassified sequences</taxon>
        <taxon>metagenomes</taxon>
        <taxon>ecological metagenomes</taxon>
    </lineage>
</organism>